<dbReference type="AlphaFoldDB" id="A0AAE2SDQ6"/>
<dbReference type="Pfam" id="PF11412">
    <property type="entry name" value="DsbD_N"/>
    <property type="match status" value="1"/>
</dbReference>
<evidence type="ECO:0000313" key="4">
    <source>
        <dbReference type="Proteomes" id="UP000634206"/>
    </source>
</evidence>
<dbReference type="EMBL" id="JAENIG010000007">
    <property type="protein sequence ID" value="MBK1855532.1"/>
    <property type="molecule type" value="Genomic_DNA"/>
</dbReference>
<proteinExistence type="predicted"/>
<dbReference type="RefSeq" id="WP_309490144.1">
    <property type="nucleotide sequence ID" value="NZ_JAENIG010000007.1"/>
</dbReference>
<evidence type="ECO:0000256" key="1">
    <source>
        <dbReference type="SAM" id="SignalP"/>
    </source>
</evidence>
<comment type="caution">
    <text evidence="3">The sequence shown here is derived from an EMBL/GenBank/DDBJ whole genome shotgun (WGS) entry which is preliminary data.</text>
</comment>
<evidence type="ECO:0000259" key="2">
    <source>
        <dbReference type="Pfam" id="PF11412"/>
    </source>
</evidence>
<sequence length="269" mass="29086">MPPKIQLASLCLALATVTVQAEAAKGLEIALISETTTVVPGEPFTVGLHIEHDAGFHTYWKNPGIVGMATAIDWTLPAGFTASEIRWPYPELTKMAQHPCHGYERDVTLLVTITPPKEIASRTVSLQAATRWMCCADQCSPGAQTLTLDLKVSDSPTPDPAAAKVIAQAQQEIPQSSKAWSGAVLSGPNEPVVRIQINTPHDADLSEAYLFSCDGQISSDKKQTFTRRADGSWLLTTERSAFSPKNPKQLSAVLKVGTHHILIHPKYSP</sequence>
<feature type="signal peptide" evidence="1">
    <location>
        <begin position="1"/>
        <end position="23"/>
    </location>
</feature>
<organism evidence="3 4">
    <name type="scientific">Oceaniferula flava</name>
    <dbReference type="NCBI Taxonomy" id="2800421"/>
    <lineage>
        <taxon>Bacteria</taxon>
        <taxon>Pseudomonadati</taxon>
        <taxon>Verrucomicrobiota</taxon>
        <taxon>Verrucomicrobiia</taxon>
        <taxon>Verrucomicrobiales</taxon>
        <taxon>Verrucomicrobiaceae</taxon>
        <taxon>Oceaniferula</taxon>
    </lineage>
</organism>
<protein>
    <recommendedName>
        <fullName evidence="2">Thiol:disulfide interchange protein DsbD N-terminal domain-containing protein</fullName>
    </recommendedName>
</protein>
<accession>A0AAE2SDQ6</accession>
<feature type="domain" description="Thiol:disulfide interchange protein DsbD N-terminal" evidence="2">
    <location>
        <begin position="38"/>
        <end position="147"/>
    </location>
</feature>
<keyword evidence="4" id="KW-1185">Reference proteome</keyword>
<name>A0AAE2SDQ6_9BACT</name>
<gene>
    <name evidence="3" type="ORF">JIN83_11220</name>
</gene>
<keyword evidence="1" id="KW-0732">Signal</keyword>
<dbReference type="Proteomes" id="UP000634206">
    <property type="component" value="Unassembled WGS sequence"/>
</dbReference>
<dbReference type="InterPro" id="IPR028250">
    <property type="entry name" value="DsbDN"/>
</dbReference>
<evidence type="ECO:0000313" key="3">
    <source>
        <dbReference type="EMBL" id="MBK1855532.1"/>
    </source>
</evidence>
<feature type="chain" id="PRO_5042080990" description="Thiol:disulfide interchange protein DsbD N-terminal domain-containing protein" evidence="1">
    <location>
        <begin position="24"/>
        <end position="269"/>
    </location>
</feature>
<reference evidence="3" key="1">
    <citation type="submission" date="2021-01" db="EMBL/GenBank/DDBJ databases">
        <title>Modified the classification status of verrucomicrobia.</title>
        <authorList>
            <person name="Feng X."/>
        </authorList>
    </citation>
    <scope>NUCLEOTIDE SEQUENCE</scope>
    <source>
        <strain evidence="3">5K15</strain>
    </source>
</reference>